<dbReference type="PANTHER" id="PTHR43096">
    <property type="entry name" value="DNAJ HOMOLOG 1, MITOCHONDRIAL-RELATED"/>
    <property type="match status" value="1"/>
</dbReference>
<dbReference type="RefSeq" id="WP_067092702.1">
    <property type="nucleotide sequence ID" value="NZ_LWMV01000223.1"/>
</dbReference>
<comment type="cofactor">
    <cofactor evidence="9">
        <name>Zn(2+)</name>
        <dbReference type="ChEBI" id="CHEBI:29105"/>
    </cofactor>
    <text evidence="9">Binds 2 Zn(2+) ions per monomer.</text>
</comment>
<dbReference type="Gene3D" id="2.10.230.10">
    <property type="entry name" value="Heat shock protein DnaJ, cysteine-rich domain"/>
    <property type="match status" value="1"/>
</dbReference>
<keyword evidence="2 9" id="KW-0235">DNA replication</keyword>
<dbReference type="EMBL" id="LWMV01000223">
    <property type="protein sequence ID" value="KZX10121.1"/>
    <property type="molecule type" value="Genomic_DNA"/>
</dbReference>
<dbReference type="PRINTS" id="PR00625">
    <property type="entry name" value="JDOMAIN"/>
</dbReference>
<dbReference type="FunFam" id="2.60.260.20:FF:000005">
    <property type="entry name" value="Chaperone protein dnaJ 1, mitochondrial"/>
    <property type="match status" value="1"/>
</dbReference>
<dbReference type="SUPFAM" id="SSF46565">
    <property type="entry name" value="Chaperone J-domain"/>
    <property type="match status" value="1"/>
</dbReference>
<protein>
    <recommendedName>
        <fullName evidence="9">Chaperone protein DnaJ</fullName>
    </recommendedName>
</protein>
<dbReference type="InterPro" id="IPR036410">
    <property type="entry name" value="HSP_DnaJ_Cys-rich_dom_sf"/>
</dbReference>
<dbReference type="OrthoDB" id="8967at2157"/>
<feature type="binding site" evidence="9">
    <location>
        <position position="155"/>
    </location>
    <ligand>
        <name>Zn(2+)</name>
        <dbReference type="ChEBI" id="CHEBI:29105"/>
        <label>1</label>
    </ligand>
</feature>
<feature type="binding site" evidence="9">
    <location>
        <position position="175"/>
    </location>
    <ligand>
        <name>Zn(2+)</name>
        <dbReference type="ChEBI" id="CHEBI:29105"/>
        <label>2</label>
    </ligand>
</feature>
<dbReference type="PROSITE" id="PS00636">
    <property type="entry name" value="DNAJ_1"/>
    <property type="match status" value="1"/>
</dbReference>
<dbReference type="InterPro" id="IPR018253">
    <property type="entry name" value="DnaJ_domain_CS"/>
</dbReference>
<evidence type="ECO:0000256" key="7">
    <source>
        <dbReference type="ARBA" id="ARBA00023016"/>
    </source>
</evidence>
<dbReference type="Pfam" id="PF01556">
    <property type="entry name" value="DnaJ_C"/>
    <property type="match status" value="1"/>
</dbReference>
<gene>
    <name evidence="9 13" type="primary">dnaJ</name>
    <name evidence="13" type="ORF">MBCUR_19180</name>
</gene>
<dbReference type="PANTHER" id="PTHR43096:SF48">
    <property type="entry name" value="CHAPERONE PROTEIN DNAJ"/>
    <property type="match status" value="1"/>
</dbReference>
<dbReference type="PROSITE" id="PS50076">
    <property type="entry name" value="DNAJ_2"/>
    <property type="match status" value="1"/>
</dbReference>
<dbReference type="SUPFAM" id="SSF57938">
    <property type="entry name" value="DnaJ/Hsp40 cysteine-rich domain"/>
    <property type="match status" value="1"/>
</dbReference>
<dbReference type="CDD" id="cd06257">
    <property type="entry name" value="DnaJ"/>
    <property type="match status" value="1"/>
</dbReference>
<keyword evidence="1 9" id="KW-0963">Cytoplasm</keyword>
<evidence type="ECO:0000259" key="12">
    <source>
        <dbReference type="PROSITE" id="PS51188"/>
    </source>
</evidence>
<dbReference type="FunFam" id="2.10.230.10:FF:000002">
    <property type="entry name" value="Molecular chaperone DnaJ"/>
    <property type="match status" value="1"/>
</dbReference>
<feature type="binding site" evidence="9">
    <location>
        <position position="198"/>
    </location>
    <ligand>
        <name>Zn(2+)</name>
        <dbReference type="ChEBI" id="CHEBI:29105"/>
        <label>2</label>
    </ligand>
</feature>
<keyword evidence="3 9" id="KW-0479">Metal-binding</keyword>
<feature type="binding site" evidence="9">
    <location>
        <position position="215"/>
    </location>
    <ligand>
        <name>Zn(2+)</name>
        <dbReference type="ChEBI" id="CHEBI:29105"/>
        <label>1</label>
    </ligand>
</feature>
<comment type="caution">
    <text evidence="9">Lacks conserved residue(s) required for the propagation of feature annotation.</text>
</comment>
<dbReference type="PATRIC" id="fig|49547.3.peg.2026"/>
<dbReference type="GO" id="GO:0031072">
    <property type="term" value="F:heat shock protein binding"/>
    <property type="evidence" value="ECO:0007669"/>
    <property type="project" value="InterPro"/>
</dbReference>
<comment type="subcellular location">
    <subcellularLocation>
        <location evidence="9">Cytoplasm</location>
    </subcellularLocation>
</comment>
<evidence type="ECO:0000256" key="8">
    <source>
        <dbReference type="ARBA" id="ARBA00023186"/>
    </source>
</evidence>
<comment type="domain">
    <text evidence="9">The J domain is necessary and sufficient to stimulate DnaK ATPase activity. Zinc center 1 plays an important role in the autonomous, DnaK-independent chaperone activity of DnaJ. Zinc center 2 is essential for interaction with DnaK and for DnaJ activity.</text>
</comment>
<dbReference type="FunFam" id="1.10.287.110:FF:000034">
    <property type="entry name" value="Chaperone protein DnaJ"/>
    <property type="match status" value="1"/>
</dbReference>
<keyword evidence="6 9" id="KW-0862">Zinc</keyword>
<dbReference type="Proteomes" id="UP000077245">
    <property type="component" value="Unassembled WGS sequence"/>
</dbReference>
<comment type="similarity">
    <text evidence="9">Belongs to the DnaJ family.</text>
</comment>
<dbReference type="GO" id="GO:0009408">
    <property type="term" value="P:response to heat"/>
    <property type="evidence" value="ECO:0007669"/>
    <property type="project" value="InterPro"/>
</dbReference>
<evidence type="ECO:0000256" key="6">
    <source>
        <dbReference type="ARBA" id="ARBA00022833"/>
    </source>
</evidence>
<keyword evidence="5 9" id="KW-0863">Zinc-finger</keyword>
<dbReference type="SMART" id="SM00271">
    <property type="entry name" value="DnaJ"/>
    <property type="match status" value="1"/>
</dbReference>
<dbReference type="NCBIfam" id="TIGR02349">
    <property type="entry name" value="DnaJ_bact"/>
    <property type="match status" value="1"/>
</dbReference>
<dbReference type="CDD" id="cd10719">
    <property type="entry name" value="DnaJ_zf"/>
    <property type="match status" value="1"/>
</dbReference>
<evidence type="ECO:0000256" key="9">
    <source>
        <dbReference type="HAMAP-Rule" id="MF_01152"/>
    </source>
</evidence>
<keyword evidence="4 9" id="KW-0677">Repeat</keyword>
<proteinExistence type="inferred from homology"/>
<comment type="caution">
    <text evidence="13">The sequence shown here is derived from an EMBL/GenBank/DDBJ whole genome shotgun (WGS) entry which is preliminary data.</text>
</comment>
<feature type="binding site" evidence="9">
    <location>
        <position position="212"/>
    </location>
    <ligand>
        <name>Zn(2+)</name>
        <dbReference type="ChEBI" id="CHEBI:29105"/>
        <label>1</label>
    </ligand>
</feature>
<dbReference type="NCBIfam" id="NF008035">
    <property type="entry name" value="PRK10767.1"/>
    <property type="match status" value="1"/>
</dbReference>
<dbReference type="InterPro" id="IPR012724">
    <property type="entry name" value="DnaJ"/>
</dbReference>
<feature type="binding site" evidence="9">
    <location>
        <position position="201"/>
    </location>
    <ligand>
        <name>Zn(2+)</name>
        <dbReference type="ChEBI" id="CHEBI:29105"/>
        <label>2</label>
    </ligand>
</feature>
<evidence type="ECO:0000256" key="3">
    <source>
        <dbReference type="ARBA" id="ARBA00022723"/>
    </source>
</evidence>
<feature type="binding site" evidence="9">
    <location>
        <position position="172"/>
    </location>
    <ligand>
        <name>Zn(2+)</name>
        <dbReference type="ChEBI" id="CHEBI:29105"/>
        <label>2</label>
    </ligand>
</feature>
<keyword evidence="8 9" id="KW-0143">Chaperone</keyword>
<evidence type="ECO:0000256" key="4">
    <source>
        <dbReference type="ARBA" id="ARBA00022737"/>
    </source>
</evidence>
<evidence type="ECO:0000259" key="11">
    <source>
        <dbReference type="PROSITE" id="PS50076"/>
    </source>
</evidence>
<feature type="binding site" evidence="9">
    <location>
        <position position="158"/>
    </location>
    <ligand>
        <name>Zn(2+)</name>
        <dbReference type="ChEBI" id="CHEBI:29105"/>
        <label>1</label>
    </ligand>
</feature>
<dbReference type="Pfam" id="PF00226">
    <property type="entry name" value="DnaJ"/>
    <property type="match status" value="1"/>
</dbReference>
<feature type="domain" description="CR-type" evidence="12">
    <location>
        <begin position="142"/>
        <end position="224"/>
    </location>
</feature>
<dbReference type="HAMAP" id="MF_01152">
    <property type="entry name" value="DnaJ"/>
    <property type="match status" value="1"/>
</dbReference>
<comment type="subunit">
    <text evidence="9">Homodimer.</text>
</comment>
<evidence type="ECO:0000256" key="2">
    <source>
        <dbReference type="ARBA" id="ARBA00022705"/>
    </source>
</evidence>
<evidence type="ECO:0000256" key="1">
    <source>
        <dbReference type="ARBA" id="ARBA00022490"/>
    </source>
</evidence>
<evidence type="ECO:0000313" key="14">
    <source>
        <dbReference type="Proteomes" id="UP000077245"/>
    </source>
</evidence>
<dbReference type="STRING" id="49547.MBCUR_19180"/>
<evidence type="ECO:0000313" key="13">
    <source>
        <dbReference type="EMBL" id="KZX10121.1"/>
    </source>
</evidence>
<feature type="domain" description="J" evidence="11">
    <location>
        <begin position="6"/>
        <end position="71"/>
    </location>
</feature>
<dbReference type="Pfam" id="PF00684">
    <property type="entry name" value="DnaJ_CXXCXGXG"/>
    <property type="match status" value="1"/>
</dbReference>
<sequence length="385" mass="42559">MAEKRDYYEILGLDKNADQKTIKKSYRKLAMKYHPDQNPDDKEAEAKFKELSEAYAVLSDNEKKQKYDQYGHAGMEGFTNEDIFRNVNFEDIFQGFSGQGGGFESIFDMFGFGGGSRRRQSPQRGSDILKDVTITLEEAATGIEKEIKIAHDVICPVCHGSKSEPGSNPENCKVCGGTGQVKEVTNTFLGQMVNVTTCRVCRGEGKIITDPCKKCHGKGKIKENTTINIKIPAGVEDGSRIVARGEGNAGGENAPNGDLYVLVNIKNHKDFQRNGADLYYDKQVSFVQASLGAKVEVPTINGALELNIPSGTQSESVFRLRNQGMPILHRGSKGNLYVTVKVVVPQKLSEKQKQLLVEFASISGEEIDKIEKGFFDKFRDAVNHK</sequence>
<dbReference type="PROSITE" id="PS51188">
    <property type="entry name" value="ZF_CR"/>
    <property type="match status" value="1"/>
</dbReference>
<dbReference type="InterPro" id="IPR008971">
    <property type="entry name" value="HSP40/DnaJ_pept-bd"/>
</dbReference>
<dbReference type="GO" id="GO:0005737">
    <property type="term" value="C:cytoplasm"/>
    <property type="evidence" value="ECO:0007669"/>
    <property type="project" value="UniProtKB-SubCell"/>
</dbReference>
<evidence type="ECO:0000256" key="10">
    <source>
        <dbReference type="PROSITE-ProRule" id="PRU00546"/>
    </source>
</evidence>
<keyword evidence="14" id="KW-1185">Reference proteome</keyword>
<dbReference type="CDD" id="cd10747">
    <property type="entry name" value="DnaJ_C"/>
    <property type="match status" value="1"/>
</dbReference>
<reference evidence="13 14" key="1">
    <citation type="submission" date="2016-04" db="EMBL/GenBank/DDBJ databases">
        <title>Genome sequence of Methanobrevibacter curvatus DSM 11111.</title>
        <authorList>
            <person name="Poehlein A."/>
            <person name="Seedorf H."/>
            <person name="Daniel R."/>
        </authorList>
    </citation>
    <scope>NUCLEOTIDE SEQUENCE [LARGE SCALE GENOMIC DNA]</scope>
    <source>
        <strain evidence="13 14">DSM 11111</strain>
    </source>
</reference>
<dbReference type="InterPro" id="IPR002939">
    <property type="entry name" value="DnaJ_C"/>
</dbReference>
<dbReference type="InterPro" id="IPR001305">
    <property type="entry name" value="HSP_DnaJ_Cys-rich_dom"/>
</dbReference>
<accession>A0A165Z190</accession>
<dbReference type="InterPro" id="IPR001623">
    <property type="entry name" value="DnaJ_domain"/>
</dbReference>
<comment type="function">
    <text evidence="9">Participates actively in the response to hyperosmotic and heat shock by preventing the aggregation of stress-denatured proteins and by disaggregating proteins, also in an autonomous, DnaK-independent fashion. Unfolded proteins bind initially to DnaJ; upon interaction with the DnaJ-bound protein, DnaK hydrolyzes its bound ATP, resulting in the formation of a stable complex. GrpE releases ADP from DnaK; ATP binding to DnaK triggers the release of the substrate protein, thus completing the reaction cycle. Several rounds of ATP-dependent interactions between DnaJ, DnaK and GrpE are required for fully efficient folding. Also involved, together with DnaK and GrpE, in the DNA replication of plasmids through activation of initiation proteins.</text>
</comment>
<dbReference type="NCBIfam" id="NF010876">
    <property type="entry name" value="PRK14283.1"/>
    <property type="match status" value="1"/>
</dbReference>
<feature type="zinc finger region" description="CR-type" evidence="10">
    <location>
        <begin position="142"/>
        <end position="224"/>
    </location>
</feature>
<dbReference type="GO" id="GO:0006260">
    <property type="term" value="P:DNA replication"/>
    <property type="evidence" value="ECO:0007669"/>
    <property type="project" value="UniProtKB-KW"/>
</dbReference>
<dbReference type="Gene3D" id="2.60.260.20">
    <property type="entry name" value="Urease metallochaperone UreE, N-terminal domain"/>
    <property type="match status" value="2"/>
</dbReference>
<dbReference type="Gene3D" id="1.10.287.110">
    <property type="entry name" value="DnaJ domain"/>
    <property type="match status" value="1"/>
</dbReference>
<dbReference type="GO" id="GO:0042026">
    <property type="term" value="P:protein refolding"/>
    <property type="evidence" value="ECO:0007669"/>
    <property type="project" value="TreeGrafter"/>
</dbReference>
<dbReference type="GO" id="GO:0051082">
    <property type="term" value="F:unfolded protein binding"/>
    <property type="evidence" value="ECO:0007669"/>
    <property type="project" value="UniProtKB-UniRule"/>
</dbReference>
<dbReference type="AlphaFoldDB" id="A0A165Z190"/>
<evidence type="ECO:0000256" key="5">
    <source>
        <dbReference type="ARBA" id="ARBA00022771"/>
    </source>
</evidence>
<dbReference type="GO" id="GO:0005524">
    <property type="term" value="F:ATP binding"/>
    <property type="evidence" value="ECO:0007669"/>
    <property type="project" value="InterPro"/>
</dbReference>
<organism evidence="13 14">
    <name type="scientific">Methanobrevibacter curvatus</name>
    <dbReference type="NCBI Taxonomy" id="49547"/>
    <lineage>
        <taxon>Archaea</taxon>
        <taxon>Methanobacteriati</taxon>
        <taxon>Methanobacteriota</taxon>
        <taxon>Methanomada group</taxon>
        <taxon>Methanobacteria</taxon>
        <taxon>Methanobacteriales</taxon>
        <taxon>Methanobacteriaceae</taxon>
        <taxon>Methanobrevibacter</taxon>
    </lineage>
</organism>
<dbReference type="InterPro" id="IPR036869">
    <property type="entry name" value="J_dom_sf"/>
</dbReference>
<dbReference type="SUPFAM" id="SSF49493">
    <property type="entry name" value="HSP40/DnaJ peptide-binding domain"/>
    <property type="match status" value="2"/>
</dbReference>
<keyword evidence="7 9" id="KW-0346">Stress response</keyword>
<dbReference type="GO" id="GO:0008270">
    <property type="term" value="F:zinc ion binding"/>
    <property type="evidence" value="ECO:0007669"/>
    <property type="project" value="UniProtKB-UniRule"/>
</dbReference>
<name>A0A165Z190_9EURY</name>